<reference evidence="2 3" key="1">
    <citation type="journal article" date="2013" name="Nat. Commun.">
        <title>The evolution and pathogenic mechanisms of the rice sheath blight pathogen.</title>
        <authorList>
            <person name="Zheng A."/>
            <person name="Lin R."/>
            <person name="Xu L."/>
            <person name="Qin P."/>
            <person name="Tang C."/>
            <person name="Ai P."/>
            <person name="Zhang D."/>
            <person name="Liu Y."/>
            <person name="Sun Z."/>
            <person name="Feng H."/>
            <person name="Wang Y."/>
            <person name="Chen Y."/>
            <person name="Liang X."/>
            <person name="Fu R."/>
            <person name="Li Q."/>
            <person name="Zhang J."/>
            <person name="Yu X."/>
            <person name="Xie Z."/>
            <person name="Ding L."/>
            <person name="Guan P."/>
            <person name="Tang J."/>
            <person name="Liang Y."/>
            <person name="Wang S."/>
            <person name="Deng Q."/>
            <person name="Li S."/>
            <person name="Zhu J."/>
            <person name="Wang L."/>
            <person name="Liu H."/>
            <person name="Li P."/>
        </authorList>
    </citation>
    <scope>NUCLEOTIDE SEQUENCE [LARGE SCALE GENOMIC DNA]</scope>
    <source>
        <strain evidence="3">AG-1 IA</strain>
    </source>
</reference>
<dbReference type="OrthoDB" id="2562239at2759"/>
<evidence type="ECO:0000256" key="1">
    <source>
        <dbReference type="SAM" id="Phobius"/>
    </source>
</evidence>
<sequence length="183" mass="20407">MSKGADAVIDFLRRLEQKCQKLWCRIMAMNHLRRTVMLAVNEVSDNECSHLTLFAHLAMSDNTQTAWVSRPVGGIPVSADLAPSIVFAVLYALLLPNIIYNFFFRKPRAWNAIQIGTLLFAVERIAWCIIRAVQASHPANRASGGQMNYIQATVGLGFIGVSQSIVMYMVNTQLNGTCYLDIQ</sequence>
<keyword evidence="3" id="KW-1185">Reference proteome</keyword>
<organism evidence="2 3">
    <name type="scientific">Thanatephorus cucumeris (strain AG1-IA)</name>
    <name type="common">Rice sheath blight fungus</name>
    <name type="synonym">Rhizoctonia solani</name>
    <dbReference type="NCBI Taxonomy" id="983506"/>
    <lineage>
        <taxon>Eukaryota</taxon>
        <taxon>Fungi</taxon>
        <taxon>Dikarya</taxon>
        <taxon>Basidiomycota</taxon>
        <taxon>Agaricomycotina</taxon>
        <taxon>Agaricomycetes</taxon>
        <taxon>Cantharellales</taxon>
        <taxon>Ceratobasidiaceae</taxon>
        <taxon>Rhizoctonia</taxon>
        <taxon>Rhizoctonia solani AG-1</taxon>
    </lineage>
</organism>
<dbReference type="AlphaFoldDB" id="L8X0A4"/>
<evidence type="ECO:0000313" key="3">
    <source>
        <dbReference type="Proteomes" id="UP000011668"/>
    </source>
</evidence>
<dbReference type="EMBL" id="AFRT01000939">
    <property type="protein sequence ID" value="ELU42049.1"/>
    <property type="molecule type" value="Genomic_DNA"/>
</dbReference>
<feature type="transmembrane region" description="Helical" evidence="1">
    <location>
        <begin position="115"/>
        <end position="137"/>
    </location>
</feature>
<proteinExistence type="predicted"/>
<dbReference type="Proteomes" id="UP000011668">
    <property type="component" value="Unassembled WGS sequence"/>
</dbReference>
<keyword evidence="1" id="KW-0472">Membrane</keyword>
<accession>L8X0A4</accession>
<evidence type="ECO:0000313" key="2">
    <source>
        <dbReference type="EMBL" id="ELU42049.1"/>
    </source>
</evidence>
<name>L8X0A4_THACA</name>
<dbReference type="HOGENOM" id="CLU_1476105_0_0_1"/>
<gene>
    <name evidence="2" type="ORF">AG1IA_03915</name>
</gene>
<feature type="transmembrane region" description="Helical" evidence="1">
    <location>
        <begin position="81"/>
        <end position="103"/>
    </location>
</feature>
<keyword evidence="1" id="KW-1133">Transmembrane helix</keyword>
<comment type="caution">
    <text evidence="2">The sequence shown here is derived from an EMBL/GenBank/DDBJ whole genome shotgun (WGS) entry which is preliminary data.</text>
</comment>
<protein>
    <submittedName>
        <fullName evidence="2">Uncharacterized protein</fullName>
    </submittedName>
</protein>
<feature type="transmembrane region" description="Helical" evidence="1">
    <location>
        <begin position="149"/>
        <end position="170"/>
    </location>
</feature>
<keyword evidence="1" id="KW-0812">Transmembrane</keyword>